<dbReference type="Proteomes" id="UP000548632">
    <property type="component" value="Unassembled WGS sequence"/>
</dbReference>
<evidence type="ECO:0000256" key="3">
    <source>
        <dbReference type="ARBA" id="ARBA00012071"/>
    </source>
</evidence>
<keyword evidence="6 13" id="KW-0441">Lipid A biosynthesis</keyword>
<dbReference type="Pfam" id="PF02606">
    <property type="entry name" value="LpxK"/>
    <property type="match status" value="1"/>
</dbReference>
<dbReference type="NCBIfam" id="TIGR00682">
    <property type="entry name" value="lpxK"/>
    <property type="match status" value="1"/>
</dbReference>
<keyword evidence="10 13" id="KW-0067">ATP-binding</keyword>
<accession>A0A839HEY3</accession>
<dbReference type="GO" id="GO:0005886">
    <property type="term" value="C:plasma membrane"/>
    <property type="evidence" value="ECO:0007669"/>
    <property type="project" value="TreeGrafter"/>
</dbReference>
<evidence type="ECO:0000256" key="5">
    <source>
        <dbReference type="ARBA" id="ARBA00022516"/>
    </source>
</evidence>
<comment type="similarity">
    <text evidence="13">Belongs to the LpxK family.</text>
</comment>
<evidence type="ECO:0000256" key="11">
    <source>
        <dbReference type="ARBA" id="ARBA00023098"/>
    </source>
</evidence>
<dbReference type="HAMAP" id="MF_00409">
    <property type="entry name" value="LpxK"/>
    <property type="match status" value="1"/>
</dbReference>
<dbReference type="RefSeq" id="WP_182584659.1">
    <property type="nucleotide sequence ID" value="NZ_JABVCQ010000033.1"/>
</dbReference>
<dbReference type="SUPFAM" id="SSF52540">
    <property type="entry name" value="P-loop containing nucleoside triphosphate hydrolases"/>
    <property type="match status" value="1"/>
</dbReference>
<dbReference type="PANTHER" id="PTHR42724">
    <property type="entry name" value="TETRAACYLDISACCHARIDE 4'-KINASE"/>
    <property type="match status" value="1"/>
</dbReference>
<evidence type="ECO:0000256" key="13">
    <source>
        <dbReference type="HAMAP-Rule" id="MF_00409"/>
    </source>
</evidence>
<evidence type="ECO:0000256" key="9">
    <source>
        <dbReference type="ARBA" id="ARBA00022777"/>
    </source>
</evidence>
<dbReference type="AlphaFoldDB" id="A0A839HEY3"/>
<comment type="caution">
    <text evidence="14">The sequence shown here is derived from an EMBL/GenBank/DDBJ whole genome shotgun (WGS) entry which is preliminary data.</text>
</comment>
<gene>
    <name evidence="13" type="primary">lpxK</name>
    <name evidence="14" type="ORF">HUK38_12480</name>
</gene>
<evidence type="ECO:0000256" key="12">
    <source>
        <dbReference type="ARBA" id="ARBA00029757"/>
    </source>
</evidence>
<evidence type="ECO:0000313" key="14">
    <source>
        <dbReference type="EMBL" id="MBB1127034.1"/>
    </source>
</evidence>
<evidence type="ECO:0000256" key="6">
    <source>
        <dbReference type="ARBA" id="ARBA00022556"/>
    </source>
</evidence>
<dbReference type="GO" id="GO:0009245">
    <property type="term" value="P:lipid A biosynthetic process"/>
    <property type="evidence" value="ECO:0007669"/>
    <property type="project" value="UniProtKB-UniRule"/>
</dbReference>
<dbReference type="EC" id="2.7.1.130" evidence="3 13"/>
<keyword evidence="8 13" id="KW-0547">Nucleotide-binding</keyword>
<comment type="pathway">
    <text evidence="2 13">Glycolipid biosynthesis; lipid IV(A) biosynthesis; lipid IV(A) from (3R)-3-hydroxytetradecanoyl-[acyl-carrier-protein] and UDP-N-acetyl-alpha-D-glucosamine: step 6/6.</text>
</comment>
<evidence type="ECO:0000256" key="2">
    <source>
        <dbReference type="ARBA" id="ARBA00004870"/>
    </source>
</evidence>
<dbReference type="InterPro" id="IPR003758">
    <property type="entry name" value="LpxK"/>
</dbReference>
<dbReference type="EMBL" id="JABVCQ010000033">
    <property type="protein sequence ID" value="MBB1127034.1"/>
    <property type="molecule type" value="Genomic_DNA"/>
</dbReference>
<keyword evidence="9 13" id="KW-0418">Kinase</keyword>
<keyword evidence="15" id="KW-1185">Reference proteome</keyword>
<evidence type="ECO:0000256" key="10">
    <source>
        <dbReference type="ARBA" id="ARBA00022840"/>
    </source>
</evidence>
<keyword evidence="5 13" id="KW-0444">Lipid biosynthesis</keyword>
<dbReference type="UniPathway" id="UPA00359">
    <property type="reaction ID" value="UER00482"/>
</dbReference>
<evidence type="ECO:0000256" key="4">
    <source>
        <dbReference type="ARBA" id="ARBA00016436"/>
    </source>
</evidence>
<comment type="function">
    <text evidence="1 13">Transfers the gamma-phosphate of ATP to the 4'-position of a tetraacyldisaccharide 1-phosphate intermediate (termed DS-1-P) to form tetraacyldisaccharide 1,4'-bis-phosphate (lipid IVA).</text>
</comment>
<dbReference type="GO" id="GO:0009029">
    <property type="term" value="F:lipid-A 4'-kinase activity"/>
    <property type="evidence" value="ECO:0007669"/>
    <property type="project" value="UniProtKB-UniRule"/>
</dbReference>
<evidence type="ECO:0000313" key="15">
    <source>
        <dbReference type="Proteomes" id="UP000548632"/>
    </source>
</evidence>
<evidence type="ECO:0000256" key="7">
    <source>
        <dbReference type="ARBA" id="ARBA00022679"/>
    </source>
</evidence>
<dbReference type="GO" id="GO:0005524">
    <property type="term" value="F:ATP binding"/>
    <property type="evidence" value="ECO:0007669"/>
    <property type="project" value="UniProtKB-UniRule"/>
</dbReference>
<feature type="binding site" evidence="13">
    <location>
        <begin position="82"/>
        <end position="89"/>
    </location>
    <ligand>
        <name>ATP</name>
        <dbReference type="ChEBI" id="CHEBI:30616"/>
    </ligand>
</feature>
<reference evidence="14 15" key="1">
    <citation type="journal article" date="2020" name="Arch. Microbiol.">
        <title>The genome sequence of the giant phototrophic gammaproteobacterium Thiospirillum jenense gives insight into its physiological properties and phylogenetic relationships.</title>
        <authorList>
            <person name="Imhoff J.F."/>
            <person name="Meyer T.E."/>
            <person name="Kyndt J.A."/>
        </authorList>
    </citation>
    <scope>NUCLEOTIDE SEQUENCE [LARGE SCALE GENOMIC DNA]</scope>
    <source>
        <strain evidence="14 15">DSM 216</strain>
    </source>
</reference>
<dbReference type="GO" id="GO:0009244">
    <property type="term" value="P:lipopolysaccharide core region biosynthetic process"/>
    <property type="evidence" value="ECO:0007669"/>
    <property type="project" value="TreeGrafter"/>
</dbReference>
<keyword evidence="11 13" id="KW-0443">Lipid metabolism</keyword>
<name>A0A839HEY3_9GAMM</name>
<protein>
    <recommendedName>
        <fullName evidence="4 13">Tetraacyldisaccharide 4'-kinase</fullName>
        <ecNumber evidence="3 13">2.7.1.130</ecNumber>
    </recommendedName>
    <alternativeName>
        <fullName evidence="12 13">Lipid A 4'-kinase</fullName>
    </alternativeName>
</protein>
<evidence type="ECO:0000256" key="1">
    <source>
        <dbReference type="ARBA" id="ARBA00002274"/>
    </source>
</evidence>
<comment type="catalytic activity">
    <reaction evidence="13">
        <text>a lipid A disaccharide + ATP = a lipid IVA + ADP + H(+)</text>
        <dbReference type="Rhea" id="RHEA:67840"/>
        <dbReference type="ChEBI" id="CHEBI:15378"/>
        <dbReference type="ChEBI" id="CHEBI:30616"/>
        <dbReference type="ChEBI" id="CHEBI:176343"/>
        <dbReference type="ChEBI" id="CHEBI:176425"/>
        <dbReference type="ChEBI" id="CHEBI:456216"/>
        <dbReference type="EC" id="2.7.1.130"/>
    </reaction>
</comment>
<keyword evidence="7 13" id="KW-0808">Transferase</keyword>
<organism evidence="14 15">
    <name type="scientific">Thiospirillum jenense</name>
    <dbReference type="NCBI Taxonomy" id="1653858"/>
    <lineage>
        <taxon>Bacteria</taxon>
        <taxon>Pseudomonadati</taxon>
        <taxon>Pseudomonadota</taxon>
        <taxon>Gammaproteobacteria</taxon>
        <taxon>Chromatiales</taxon>
        <taxon>Chromatiaceae</taxon>
        <taxon>Thiospirillum</taxon>
    </lineage>
</organism>
<sequence>MPLAIRPHSRQLIPLFICRPLSPFPLNPNIIWYSHSHPLAVLFAPLSGLYCGFIQLRARAYQFNWLPQYTLNVPVIIVGNLTVGGTGKTPLVLWLADHLRGHGWRPGIVTRGYGGRLPRRQIVDVPIGGDPAAFGDEPLLLAANAGCPVVAGRDRVAAARRLIDAHGCDVVIADDGLQHLRLGRAIEIAVIDGQRGFGNGRCLPAGPLREPYSRLNSVDFILCNGDDAAVLFQSIAPQCKSSLPHWSHFYLQPQAAVNLVNLHLTRSLADLQREFGHQIIRAVAGIGHPERFFSLLEQRGFSIHRCAYPDHHVFTAEEVRNWSDAPVLMTEKDAVKCRPFALPQHWYLPVIAEPAASFIDALQQRLNQLRPQ</sequence>
<dbReference type="InterPro" id="IPR027417">
    <property type="entry name" value="P-loop_NTPase"/>
</dbReference>
<evidence type="ECO:0000256" key="8">
    <source>
        <dbReference type="ARBA" id="ARBA00022741"/>
    </source>
</evidence>
<dbReference type="PANTHER" id="PTHR42724:SF1">
    <property type="entry name" value="TETRAACYLDISACCHARIDE 4'-KINASE, MITOCHONDRIAL-RELATED"/>
    <property type="match status" value="1"/>
</dbReference>
<proteinExistence type="inferred from homology"/>